<sequence length="388" mass="44476">MIKRILIVGLLAATQAITQVSVAQELSQYSATRVMRANELSQDEKLNEAIALLESIDSSRDYDKAFIARMLGVFYWQDGQSDNAIKQISYAVESGLLKDDQAWSTEKMLADLLLSNQDYKQALKHYYTLSESAPDSAAKQDIYLRIAQSHYQDQDWKPTLSALTELHKLQKPDVSTLSLRLGAELQLERWKSAIPTLEHLIDLEPKEVKWWRQLAGLQLRVKDEKGALATLALAKHQRLDLTQKELHLLAQLYAKRGVPEKAARLIAQLEGANTDVKLLREQASYWQQAKEWDKSVHIWLAAAKYEPDYHWNAAQILLQQQRYQQTLRTLDKVPGRAEQVALAKTRAYYKLNNLEDAIIQAKKADSIKVTNQSQSWIKYLEQLRRAHS</sequence>
<reference evidence="1" key="1">
    <citation type="submission" date="2024-05" db="EMBL/GenBank/DDBJ databases">
        <title>Genome Sequences of Four Agar- Degrading Marine Bacteria.</title>
        <authorList>
            <person name="Phillips E.K."/>
            <person name="Shaffer J.C."/>
            <person name="Henson M.W."/>
            <person name="Temperton B."/>
            <person name="Thrash C.J."/>
            <person name="Martin M.O."/>
        </authorList>
    </citation>
    <scope>NUCLEOTIDE SEQUENCE</scope>
    <source>
        <strain evidence="1">EKP203</strain>
    </source>
</reference>
<dbReference type="Gene3D" id="1.25.40.10">
    <property type="entry name" value="Tetratricopeptide repeat domain"/>
    <property type="match status" value="2"/>
</dbReference>
<dbReference type="SUPFAM" id="SSF48452">
    <property type="entry name" value="TPR-like"/>
    <property type="match status" value="1"/>
</dbReference>
<dbReference type="RefSeq" id="WP_289963372.1">
    <property type="nucleotide sequence ID" value="NZ_JAUEOZ010000002.1"/>
</dbReference>
<dbReference type="EMBL" id="JAUEOZ010000002">
    <property type="protein sequence ID" value="MDN2483314.1"/>
    <property type="molecule type" value="Genomic_DNA"/>
</dbReference>
<name>A0ABT7Y5I5_9VIBR</name>
<evidence type="ECO:0000313" key="1">
    <source>
        <dbReference type="EMBL" id="MDN2483314.1"/>
    </source>
</evidence>
<keyword evidence="2" id="KW-1185">Reference proteome</keyword>
<proteinExistence type="predicted"/>
<protein>
    <submittedName>
        <fullName evidence="1">Tetratricopeptide repeat protein</fullName>
    </submittedName>
</protein>
<evidence type="ECO:0000313" key="2">
    <source>
        <dbReference type="Proteomes" id="UP001169719"/>
    </source>
</evidence>
<accession>A0ABT7Y5I5</accession>
<gene>
    <name evidence="1" type="ORF">QWJ08_18380</name>
</gene>
<organism evidence="1 2">
    <name type="scientific">Vibrio agarivorans</name>
    <dbReference type="NCBI Taxonomy" id="153622"/>
    <lineage>
        <taxon>Bacteria</taxon>
        <taxon>Pseudomonadati</taxon>
        <taxon>Pseudomonadota</taxon>
        <taxon>Gammaproteobacteria</taxon>
        <taxon>Vibrionales</taxon>
        <taxon>Vibrionaceae</taxon>
        <taxon>Vibrio</taxon>
    </lineage>
</organism>
<comment type="caution">
    <text evidence="1">The sequence shown here is derived from an EMBL/GenBank/DDBJ whole genome shotgun (WGS) entry which is preliminary data.</text>
</comment>
<dbReference type="InterPro" id="IPR011990">
    <property type="entry name" value="TPR-like_helical_dom_sf"/>
</dbReference>
<dbReference type="Proteomes" id="UP001169719">
    <property type="component" value="Unassembled WGS sequence"/>
</dbReference>